<name>A0A1T2XCU7_9BACL</name>
<protein>
    <recommendedName>
        <fullName evidence="3">Cupin</fullName>
    </recommendedName>
</protein>
<dbReference type="RefSeq" id="WP_078499174.1">
    <property type="nucleotide sequence ID" value="NZ_MSZX01000005.1"/>
</dbReference>
<gene>
    <name evidence="1" type="ORF">BVG16_13320</name>
</gene>
<keyword evidence="2" id="KW-1185">Reference proteome</keyword>
<evidence type="ECO:0000313" key="1">
    <source>
        <dbReference type="EMBL" id="OPA77433.1"/>
    </source>
</evidence>
<sequence>MKIFQFDRDVAREVTAYQSHNIAFTKVAQADDGIHMGCMFIGKQGVIGGHEAPVDQLMLVVQGEGMVIGAGNQETKVYSGFAVFWERGEWHETKSEAGMTVIIIEGEAFKHYLKELI</sequence>
<dbReference type="AlphaFoldDB" id="A0A1T2XCU7"/>
<dbReference type="Gene3D" id="2.60.120.10">
    <property type="entry name" value="Jelly Rolls"/>
    <property type="match status" value="1"/>
</dbReference>
<dbReference type="STRING" id="1324314.BVG16_13320"/>
<dbReference type="Proteomes" id="UP000190188">
    <property type="component" value="Unassembled WGS sequence"/>
</dbReference>
<evidence type="ECO:0008006" key="3">
    <source>
        <dbReference type="Google" id="ProtNLM"/>
    </source>
</evidence>
<proteinExistence type="predicted"/>
<reference evidence="1 2" key="1">
    <citation type="submission" date="2017-01" db="EMBL/GenBank/DDBJ databases">
        <title>Genome analysis of Paenibacillus selenitrireducens ES3-24.</title>
        <authorList>
            <person name="Xu D."/>
            <person name="Yao R."/>
            <person name="Zheng S."/>
        </authorList>
    </citation>
    <scope>NUCLEOTIDE SEQUENCE [LARGE SCALE GENOMIC DNA]</scope>
    <source>
        <strain evidence="1 2">ES3-24</strain>
    </source>
</reference>
<organism evidence="1 2">
    <name type="scientific">Paenibacillus selenitireducens</name>
    <dbReference type="NCBI Taxonomy" id="1324314"/>
    <lineage>
        <taxon>Bacteria</taxon>
        <taxon>Bacillati</taxon>
        <taxon>Bacillota</taxon>
        <taxon>Bacilli</taxon>
        <taxon>Bacillales</taxon>
        <taxon>Paenibacillaceae</taxon>
        <taxon>Paenibacillus</taxon>
    </lineage>
</organism>
<dbReference type="OrthoDB" id="3782397at2"/>
<accession>A0A1T2XCU7</accession>
<evidence type="ECO:0000313" key="2">
    <source>
        <dbReference type="Proteomes" id="UP000190188"/>
    </source>
</evidence>
<dbReference type="EMBL" id="MSZX01000005">
    <property type="protein sequence ID" value="OPA77433.1"/>
    <property type="molecule type" value="Genomic_DNA"/>
</dbReference>
<dbReference type="SUPFAM" id="SSF51182">
    <property type="entry name" value="RmlC-like cupins"/>
    <property type="match status" value="1"/>
</dbReference>
<dbReference type="InterPro" id="IPR011051">
    <property type="entry name" value="RmlC_Cupin_sf"/>
</dbReference>
<comment type="caution">
    <text evidence="1">The sequence shown here is derived from an EMBL/GenBank/DDBJ whole genome shotgun (WGS) entry which is preliminary data.</text>
</comment>
<dbReference type="InterPro" id="IPR014710">
    <property type="entry name" value="RmlC-like_jellyroll"/>
</dbReference>